<evidence type="ECO:0000313" key="2">
    <source>
        <dbReference type="RefSeq" id="XP_075098928.1"/>
    </source>
</evidence>
<protein>
    <submittedName>
        <fullName evidence="2">Uncharacterized protein LOC142175824</fullName>
    </submittedName>
</protein>
<proteinExistence type="predicted"/>
<evidence type="ECO:0000313" key="1">
    <source>
        <dbReference type="Proteomes" id="UP000790787"/>
    </source>
</evidence>
<reference evidence="2" key="2">
    <citation type="submission" date="2025-08" db="UniProtKB">
        <authorList>
            <consortium name="RefSeq"/>
        </authorList>
    </citation>
    <scope>IDENTIFICATION</scope>
    <source>
        <tissue evidence="2">Leaf</tissue>
    </source>
</reference>
<reference evidence="1" key="1">
    <citation type="journal article" date="2014" name="Nat. Commun.">
        <title>The tobacco genome sequence and its comparison with those of tomato and potato.</title>
        <authorList>
            <person name="Sierro N."/>
            <person name="Battey J.N."/>
            <person name="Ouadi S."/>
            <person name="Bakaher N."/>
            <person name="Bovet L."/>
            <person name="Willig A."/>
            <person name="Goepfert S."/>
            <person name="Peitsch M.C."/>
            <person name="Ivanov N.V."/>
        </authorList>
    </citation>
    <scope>NUCLEOTIDE SEQUENCE [LARGE SCALE GENOMIC DNA]</scope>
</reference>
<accession>A0AC58TNW8</accession>
<gene>
    <name evidence="2" type="primary">LOC142175824</name>
</gene>
<organism evidence="1 2">
    <name type="scientific">Nicotiana tabacum</name>
    <name type="common">Common tobacco</name>
    <dbReference type="NCBI Taxonomy" id="4097"/>
    <lineage>
        <taxon>Eukaryota</taxon>
        <taxon>Viridiplantae</taxon>
        <taxon>Streptophyta</taxon>
        <taxon>Embryophyta</taxon>
        <taxon>Tracheophyta</taxon>
        <taxon>Spermatophyta</taxon>
        <taxon>Magnoliopsida</taxon>
        <taxon>eudicotyledons</taxon>
        <taxon>Gunneridae</taxon>
        <taxon>Pentapetalae</taxon>
        <taxon>asterids</taxon>
        <taxon>lamiids</taxon>
        <taxon>Solanales</taxon>
        <taxon>Solanaceae</taxon>
        <taxon>Nicotianoideae</taxon>
        <taxon>Nicotianeae</taxon>
        <taxon>Nicotiana</taxon>
    </lineage>
</organism>
<keyword evidence="1" id="KW-1185">Reference proteome</keyword>
<name>A0AC58TNW8_TOBAC</name>
<dbReference type="Proteomes" id="UP000790787">
    <property type="component" value="Chromosome 22"/>
</dbReference>
<sequence>MERFIGIIQVIDQSAQSMKEKVDSLLMGYSLSISKMRAQGYNGDTNMQREINGLKTLILQDNPSANCTHCFSQPLHFTFVTVAKRQCDVGRFFAILTFMLNVIGASFERQTISQENQDEKLKELLNFGKVLTWRDSSQKYEFERLGDAPLESHFKALLSVITIFSSVVHVLEVIASLRSPERIWAEDLLEIYNHLYAAFYVESTGDHKGVGHSFTKKRSRNCKCDETCWHDKETISNDERW</sequence>
<dbReference type="RefSeq" id="XP_075098928.1">
    <property type="nucleotide sequence ID" value="XM_075242827.1"/>
</dbReference>